<accession>A0ABD1Q5H1</accession>
<dbReference type="InterPro" id="IPR039780">
    <property type="entry name" value="Mot2"/>
</dbReference>
<protein>
    <submittedName>
        <fullName evidence="4">RNA binding (RRM/RBD/RNP motif) family protein</fullName>
    </submittedName>
</protein>
<evidence type="ECO:0000313" key="4">
    <source>
        <dbReference type="EMBL" id="KAL2470409.1"/>
    </source>
</evidence>
<feature type="compositionally biased region" description="Polar residues" evidence="2">
    <location>
        <begin position="409"/>
        <end position="418"/>
    </location>
</feature>
<feature type="compositionally biased region" description="Polar residues" evidence="2">
    <location>
        <begin position="371"/>
        <end position="385"/>
    </location>
</feature>
<dbReference type="SUPFAM" id="SSF54928">
    <property type="entry name" value="RNA-binding domain, RBD"/>
    <property type="match status" value="1"/>
</dbReference>
<dbReference type="SMART" id="SM00360">
    <property type="entry name" value="RRM"/>
    <property type="match status" value="1"/>
</dbReference>
<feature type="region of interest" description="Disordered" evidence="2">
    <location>
        <begin position="334"/>
        <end position="514"/>
    </location>
</feature>
<feature type="region of interest" description="Disordered" evidence="2">
    <location>
        <begin position="838"/>
        <end position="870"/>
    </location>
</feature>
<dbReference type="InterPro" id="IPR003954">
    <property type="entry name" value="RRM_euk-type"/>
</dbReference>
<feature type="compositionally biased region" description="Polar residues" evidence="2">
    <location>
        <begin position="336"/>
        <end position="359"/>
    </location>
</feature>
<feature type="compositionally biased region" description="Polar residues" evidence="2">
    <location>
        <begin position="838"/>
        <end position="853"/>
    </location>
</feature>
<dbReference type="GO" id="GO:0003723">
    <property type="term" value="F:RNA binding"/>
    <property type="evidence" value="ECO:0007669"/>
    <property type="project" value="UniProtKB-UniRule"/>
</dbReference>
<dbReference type="PROSITE" id="PS50102">
    <property type="entry name" value="RRM"/>
    <property type="match status" value="1"/>
</dbReference>
<organism evidence="4 5">
    <name type="scientific">Abeliophyllum distichum</name>
    <dbReference type="NCBI Taxonomy" id="126358"/>
    <lineage>
        <taxon>Eukaryota</taxon>
        <taxon>Viridiplantae</taxon>
        <taxon>Streptophyta</taxon>
        <taxon>Embryophyta</taxon>
        <taxon>Tracheophyta</taxon>
        <taxon>Spermatophyta</taxon>
        <taxon>Magnoliopsida</taxon>
        <taxon>eudicotyledons</taxon>
        <taxon>Gunneridae</taxon>
        <taxon>Pentapetalae</taxon>
        <taxon>asterids</taxon>
        <taxon>lamiids</taxon>
        <taxon>Lamiales</taxon>
        <taxon>Oleaceae</taxon>
        <taxon>Forsythieae</taxon>
        <taxon>Abeliophyllum</taxon>
    </lineage>
</organism>
<proteinExistence type="predicted"/>
<dbReference type="InterPro" id="IPR034261">
    <property type="entry name" value="CNOT4_RRM"/>
</dbReference>
<name>A0ABD1Q5H1_9LAMI</name>
<dbReference type="CDD" id="cd12438">
    <property type="entry name" value="RRM_CNOT4"/>
    <property type="match status" value="1"/>
</dbReference>
<evidence type="ECO:0000256" key="2">
    <source>
        <dbReference type="SAM" id="MobiDB-lite"/>
    </source>
</evidence>
<dbReference type="FunFam" id="3.30.70.330:FF:000161">
    <property type="entry name" value="RNA binding (RRM/RBD/RNP motifs) family protein"/>
    <property type="match status" value="1"/>
</dbReference>
<dbReference type="PANTHER" id="PTHR12603">
    <property type="entry name" value="CCR4-NOT TRANSCRIPTION COMPLEX RELATED"/>
    <property type="match status" value="1"/>
</dbReference>
<dbReference type="Gene3D" id="3.30.40.10">
    <property type="entry name" value="Zinc/RING finger domain, C3HC4 (zinc finger)"/>
    <property type="match status" value="1"/>
</dbReference>
<comment type="caution">
    <text evidence="4">The sequence shown here is derived from an EMBL/GenBank/DDBJ whole genome shotgun (WGS) entry which is preliminary data.</text>
</comment>
<evidence type="ECO:0000259" key="3">
    <source>
        <dbReference type="PROSITE" id="PS50102"/>
    </source>
</evidence>
<dbReference type="AlphaFoldDB" id="A0ABD1Q5H1"/>
<dbReference type="Gene3D" id="3.30.70.330">
    <property type="match status" value="1"/>
</dbReference>
<dbReference type="Pfam" id="PF14570">
    <property type="entry name" value="zf-RING_4"/>
    <property type="match status" value="2"/>
</dbReference>
<feature type="compositionally biased region" description="Polar residues" evidence="2">
    <location>
        <begin position="451"/>
        <end position="462"/>
    </location>
</feature>
<dbReference type="InterPro" id="IPR012677">
    <property type="entry name" value="Nucleotide-bd_a/b_plait_sf"/>
</dbReference>
<feature type="domain" description="RRM" evidence="3">
    <location>
        <begin position="167"/>
        <end position="253"/>
    </location>
</feature>
<dbReference type="Proteomes" id="UP001604336">
    <property type="component" value="Unassembled WGS sequence"/>
</dbReference>
<dbReference type="SMART" id="SM00361">
    <property type="entry name" value="RRM_1"/>
    <property type="match status" value="1"/>
</dbReference>
<feature type="compositionally biased region" description="Polar residues" evidence="2">
    <location>
        <begin position="488"/>
        <end position="501"/>
    </location>
</feature>
<dbReference type="PANTHER" id="PTHR12603:SF36">
    <property type="entry name" value="RNA BINDING (RRM_RBD_RNP MOTIFS) FAMILY PROTEIN"/>
    <property type="match status" value="1"/>
</dbReference>
<dbReference type="EMBL" id="JBFOLK010000012">
    <property type="protein sequence ID" value="KAL2470409.1"/>
    <property type="molecule type" value="Genomic_DNA"/>
</dbReference>
<evidence type="ECO:0000313" key="5">
    <source>
        <dbReference type="Proteomes" id="UP001604336"/>
    </source>
</evidence>
<sequence>MSDEGEKTCPLCAEEMDLTDQQLKPCKCGYEVMTPSLSTYFTALKLPENSMFLESTKSHTVHRASFFKCLEFITRGQEIGPHKANSLMICVWCWHHIMDMAEKDDTEGRCPACRTPYNKEKIVGMGANCERLVSEMSSEKKLKSQKGKSKTPEGRKQLSTVRVVQRNLVYVVGLPVNLADEDLLQHKEYFGQYGKVLKVSISRTAAGAIQQFANSTCSVYITYSKEEEAVRCIQAVHGFILEGRSLRACFGTTKYCHAWLRNVPCSNPDCLYLHEIGSQEDSFTKDEIISAYTRSRVQQITGATNSVQRHSGNVLPPPADDYCNSSYISSGKPLSKTATHTNNSVNSIRVSPPNSSSGRSAALPAGASWGTRASNNQPLSTSIPCSNGLHKEKPDSCTGPVTFSPAVANPSQVSSLHSDTGKKLVPSEESNSRVKRKLETVEQLKMDSSTDGRTILNSSSMSVLPVTSPINRQHGQPTSKEKGGDASMSPSTNESVDQSIESCGPDVDKDSIDATDGNIESICSEILSISIDRHQQLQNGYAEHIGEPLPPRTSGKSASSIDEVYASSSQSEMNLERPTLVSQVDLLEMEDNLSSFDKQRLKDPEFASNRSCIPDFSLPFHLSKHSNIHSPPHNNADGSVRDNLDRQIVYTKDNLIVSASSNPVMSNGHPKNELASSSELVNDVEYSYLFPSSKDKSSLLGRFEGEVASHCRPAAVDMGESSIISNILSMDSYSWDESLTSPQNLAKLFGETDEKQGSFGVPSSRKIPNSNQSRFSFAREEEPMSRPSNFGPTINYVEQALKERSFGHDFTNSNSFHLEKFGSQNRVSHFNGVESDNFASSSNKLPVSRSQVSAPPGFSVPSRAPPPGFISHERTEQILDQPSGNYMPDASSLPRNQYQAPPSGDSISNGEIEFMDPAILAVGKGMLPGSLNSSSLDTRLSYSPQFSTLEELRFQPLLQRPVPTHQSQRFADPGDSFAPLGDAYGVTSRVMEQTLSNNLSPFSQFTLPQPRNAMTSNGQWDGWNSVQGENNLGSPKPTGKRSFEIQAQCDSRTGNTVHDQSAGDLFFRNANAC</sequence>
<dbReference type="InterPro" id="IPR000504">
    <property type="entry name" value="RRM_dom"/>
</dbReference>
<evidence type="ECO:0000256" key="1">
    <source>
        <dbReference type="PROSITE-ProRule" id="PRU00176"/>
    </source>
</evidence>
<feature type="compositionally biased region" description="Polar residues" evidence="2">
    <location>
        <begin position="468"/>
        <end position="478"/>
    </location>
</feature>
<dbReference type="InterPro" id="IPR013083">
    <property type="entry name" value="Znf_RING/FYVE/PHD"/>
</dbReference>
<dbReference type="Pfam" id="PF00076">
    <property type="entry name" value="RRM_1"/>
    <property type="match status" value="1"/>
</dbReference>
<feature type="compositionally biased region" description="Polar residues" evidence="2">
    <location>
        <begin position="1013"/>
        <end position="1033"/>
    </location>
</feature>
<feature type="region of interest" description="Disordered" evidence="2">
    <location>
        <begin position="1013"/>
        <end position="1041"/>
    </location>
</feature>
<reference evidence="5" key="1">
    <citation type="submission" date="2024-07" db="EMBL/GenBank/DDBJ databases">
        <title>Two chromosome-level genome assemblies of Korean endemic species Abeliophyllum distichum and Forsythia ovata (Oleaceae).</title>
        <authorList>
            <person name="Jang H."/>
        </authorList>
    </citation>
    <scope>NUCLEOTIDE SEQUENCE [LARGE SCALE GENOMIC DNA]</scope>
</reference>
<feature type="compositionally biased region" description="Basic and acidic residues" evidence="2">
    <location>
        <begin position="419"/>
        <end position="450"/>
    </location>
</feature>
<keyword evidence="5" id="KW-1185">Reference proteome</keyword>
<keyword evidence="1" id="KW-0694">RNA-binding</keyword>
<gene>
    <name evidence="4" type="ORF">Adt_38545</name>
</gene>
<dbReference type="InterPro" id="IPR035979">
    <property type="entry name" value="RBD_domain_sf"/>
</dbReference>